<feature type="transmembrane region" description="Helical" evidence="6">
    <location>
        <begin position="248"/>
        <end position="266"/>
    </location>
</feature>
<feature type="transmembrane region" description="Helical" evidence="6">
    <location>
        <begin position="82"/>
        <end position="101"/>
    </location>
</feature>
<evidence type="ECO:0000313" key="9">
    <source>
        <dbReference type="Proteomes" id="UP000651208"/>
    </source>
</evidence>
<feature type="transmembrane region" description="Helical" evidence="6">
    <location>
        <begin position="107"/>
        <end position="126"/>
    </location>
</feature>
<protein>
    <submittedName>
        <fullName evidence="8">Type II secretion system F family protein</fullName>
    </submittedName>
</protein>
<reference evidence="8 9" key="1">
    <citation type="submission" date="2020-06" db="EMBL/GenBank/DDBJ databases">
        <title>Frischella cerana isolated from Apis cerana gut homogenate.</title>
        <authorList>
            <person name="Wolter L.A."/>
            <person name="Suenami S."/>
            <person name="Miyazaki R."/>
        </authorList>
    </citation>
    <scope>NUCLEOTIDE SEQUENCE [LARGE SCALE GENOMIC DNA]</scope>
    <source>
        <strain evidence="8 9">Ac13</strain>
    </source>
</reference>
<keyword evidence="4 6" id="KW-1133">Transmembrane helix</keyword>
<evidence type="ECO:0000313" key="8">
    <source>
        <dbReference type="EMBL" id="MBC9130993.1"/>
    </source>
</evidence>
<accession>A0ABR7QXN8</accession>
<dbReference type="PANTHER" id="PTHR35007">
    <property type="entry name" value="INTEGRAL MEMBRANE PROTEIN-RELATED"/>
    <property type="match status" value="1"/>
</dbReference>
<evidence type="ECO:0000256" key="3">
    <source>
        <dbReference type="ARBA" id="ARBA00022692"/>
    </source>
</evidence>
<evidence type="ECO:0000256" key="4">
    <source>
        <dbReference type="ARBA" id="ARBA00022989"/>
    </source>
</evidence>
<comment type="subcellular location">
    <subcellularLocation>
        <location evidence="1">Cell membrane</location>
        <topology evidence="1">Multi-pass membrane protein</topology>
    </subcellularLocation>
</comment>
<keyword evidence="3 6" id="KW-0812">Transmembrane</keyword>
<keyword evidence="5 6" id="KW-0472">Membrane</keyword>
<evidence type="ECO:0000256" key="1">
    <source>
        <dbReference type="ARBA" id="ARBA00004651"/>
    </source>
</evidence>
<keyword evidence="2" id="KW-1003">Cell membrane</keyword>
<keyword evidence="9" id="KW-1185">Reference proteome</keyword>
<name>A0ABR7QXN8_9GAMM</name>
<evidence type="ECO:0000256" key="6">
    <source>
        <dbReference type="SAM" id="Phobius"/>
    </source>
</evidence>
<dbReference type="RefSeq" id="WP_187755430.1">
    <property type="nucleotide sequence ID" value="NZ_JABURY010000015.1"/>
</dbReference>
<evidence type="ECO:0000256" key="5">
    <source>
        <dbReference type="ARBA" id="ARBA00023136"/>
    </source>
</evidence>
<evidence type="ECO:0000259" key="7">
    <source>
        <dbReference type="Pfam" id="PF00482"/>
    </source>
</evidence>
<dbReference type="PANTHER" id="PTHR35007:SF2">
    <property type="entry name" value="PILUS ASSEMBLE PROTEIN"/>
    <property type="match status" value="1"/>
</dbReference>
<sequence length="309" mass="34845">MNIILGIALALASVLSLISLKRKQERLQIFKQVSIDTPSSIAILESKMDELKGSFWQNLIQSTLKGIQKNYDLLISNSPSKMHLIIIIFLGNIVGLFLNNFYVELDIFIVIPTSSLFTILGMIFVIKHRVRKQFYSDFPEVINTMIGVISSGSSISIAFRECANQQSGLVGSVMREISNRFDVGENPQNVLLNSYRQLPFPEYYFFILTIMVNLDGGGELKDILNKLSKMISSNTVLAKIRDGKTAELRMTLLILAAMPPLFIFMLKGISEETYNYLMHTESGKYIIYYVIASEVIGILFIKKMISKAI</sequence>
<dbReference type="InterPro" id="IPR018076">
    <property type="entry name" value="T2SS_GspF_dom"/>
</dbReference>
<organism evidence="8 9">
    <name type="scientific">Frischella japonica</name>
    <dbReference type="NCBI Taxonomy" id="2741544"/>
    <lineage>
        <taxon>Bacteria</taxon>
        <taxon>Pseudomonadati</taxon>
        <taxon>Pseudomonadota</taxon>
        <taxon>Gammaproteobacteria</taxon>
        <taxon>Orbales</taxon>
        <taxon>Orbaceae</taxon>
        <taxon>Frischella</taxon>
    </lineage>
</organism>
<gene>
    <name evidence="8" type="ORF">FcAc13_06670</name>
</gene>
<evidence type="ECO:0000256" key="2">
    <source>
        <dbReference type="ARBA" id="ARBA00022475"/>
    </source>
</evidence>
<feature type="transmembrane region" description="Helical" evidence="6">
    <location>
        <begin position="286"/>
        <end position="305"/>
    </location>
</feature>
<dbReference type="EMBL" id="JABURY010000015">
    <property type="protein sequence ID" value="MBC9130993.1"/>
    <property type="molecule type" value="Genomic_DNA"/>
</dbReference>
<feature type="transmembrane region" description="Helical" evidence="6">
    <location>
        <begin position="6"/>
        <end position="22"/>
    </location>
</feature>
<dbReference type="Pfam" id="PF00482">
    <property type="entry name" value="T2SSF"/>
    <property type="match status" value="1"/>
</dbReference>
<feature type="domain" description="Type II secretion system protein GspF" evidence="7">
    <location>
        <begin position="142"/>
        <end position="266"/>
    </location>
</feature>
<dbReference type="Proteomes" id="UP000651208">
    <property type="component" value="Unassembled WGS sequence"/>
</dbReference>
<comment type="caution">
    <text evidence="8">The sequence shown here is derived from an EMBL/GenBank/DDBJ whole genome shotgun (WGS) entry which is preliminary data.</text>
</comment>
<proteinExistence type="predicted"/>